<keyword evidence="3 7" id="KW-0479">Metal-binding</keyword>
<dbReference type="PRINTS" id="PR00463">
    <property type="entry name" value="EP450I"/>
</dbReference>
<sequence length="465" mass="52527">MQLSSASILLLLGAGVYILYQCLLSPLARIPGPFLAKVTNWHRAWYSLQGQSHRDVIALHRKYGPVVRIAPNHLSVADPAAFREIYKAGGKFIKSASYNVPQAARSFDLFRQRDEKIHSEQRKLVARAYSMNSMVHLEPNVNSVITSMVQKLDGLSGMIDFGNFLQLFAFDVIGAVSFSRPFGYVEAGDDQGVFARLQRSFLSMAWLMTVRWFYDLHQKLQPVIGNWLAVNDRNGYFHQFAAQEITARKDRGGDDRDILNQLFTIQQTKSHFSDLDIAFMMTANVFAGSDTTSISLHAIFYLLLKNPIAYRRLMDELERKRSGGELSDLVTFEQAESCPYLQAVMYEAIRLYPAAGDPLNRDVPAGGMKIGEYYVPEGTVVGSTPWVMHRVPEIWGADCEEFRPERWLEENSGDLKRFFFAFGGGSRTCVGRNISWLEMSKLVPTLLMRYDIQLAPGAKLTEQCG</sequence>
<keyword evidence="10" id="KW-1185">Reference proteome</keyword>
<dbReference type="PANTHER" id="PTHR24305:SF232">
    <property type="entry name" value="P450, PUTATIVE (EUROFUNG)-RELATED"/>
    <property type="match status" value="1"/>
</dbReference>
<organism evidence="9 10">
    <name type="scientific">Aspergillus carbonarius (strain ITEM 5010)</name>
    <dbReference type="NCBI Taxonomy" id="602072"/>
    <lineage>
        <taxon>Eukaryota</taxon>
        <taxon>Fungi</taxon>
        <taxon>Dikarya</taxon>
        <taxon>Ascomycota</taxon>
        <taxon>Pezizomycotina</taxon>
        <taxon>Eurotiomycetes</taxon>
        <taxon>Eurotiomycetidae</taxon>
        <taxon>Eurotiales</taxon>
        <taxon>Aspergillaceae</taxon>
        <taxon>Aspergillus</taxon>
        <taxon>Aspergillus subgen. Circumdati</taxon>
    </lineage>
</organism>
<dbReference type="Pfam" id="PF00067">
    <property type="entry name" value="p450"/>
    <property type="match status" value="1"/>
</dbReference>
<keyword evidence="6 8" id="KW-0503">Monooxygenase</keyword>
<proteinExistence type="inferred from homology"/>
<dbReference type="InterPro" id="IPR001128">
    <property type="entry name" value="Cyt_P450"/>
</dbReference>
<dbReference type="PRINTS" id="PR00385">
    <property type="entry name" value="P450"/>
</dbReference>
<protein>
    <recommendedName>
        <fullName evidence="11">Cytochrome P450 family protein</fullName>
    </recommendedName>
</protein>
<evidence type="ECO:0000256" key="7">
    <source>
        <dbReference type="PIRSR" id="PIRSR602401-1"/>
    </source>
</evidence>
<keyword evidence="5 7" id="KW-0408">Iron</keyword>
<dbReference type="GO" id="GO:0004497">
    <property type="term" value="F:monooxygenase activity"/>
    <property type="evidence" value="ECO:0007669"/>
    <property type="project" value="UniProtKB-KW"/>
</dbReference>
<dbReference type="STRING" id="602072.A0A1R3RD87"/>
<evidence type="ECO:0000256" key="5">
    <source>
        <dbReference type="ARBA" id="ARBA00023004"/>
    </source>
</evidence>
<dbReference type="PANTHER" id="PTHR24305">
    <property type="entry name" value="CYTOCHROME P450"/>
    <property type="match status" value="1"/>
</dbReference>
<evidence type="ECO:0000256" key="2">
    <source>
        <dbReference type="ARBA" id="ARBA00010617"/>
    </source>
</evidence>
<evidence type="ECO:0000256" key="8">
    <source>
        <dbReference type="RuleBase" id="RU000461"/>
    </source>
</evidence>
<dbReference type="EMBL" id="KV907507">
    <property type="protein sequence ID" value="OOF92442.1"/>
    <property type="molecule type" value="Genomic_DNA"/>
</dbReference>
<keyword evidence="4 8" id="KW-0560">Oxidoreductase</keyword>
<dbReference type="AlphaFoldDB" id="A0A1R3RD87"/>
<dbReference type="VEuPathDB" id="FungiDB:ASPCADRAFT_175348"/>
<dbReference type="CDD" id="cd11060">
    <property type="entry name" value="CYP57A1-like"/>
    <property type="match status" value="1"/>
</dbReference>
<dbReference type="Gene3D" id="1.10.630.10">
    <property type="entry name" value="Cytochrome P450"/>
    <property type="match status" value="1"/>
</dbReference>
<dbReference type="Proteomes" id="UP000188318">
    <property type="component" value="Unassembled WGS sequence"/>
</dbReference>
<dbReference type="InterPro" id="IPR050121">
    <property type="entry name" value="Cytochrome_P450_monoxygenase"/>
</dbReference>
<evidence type="ECO:0000256" key="6">
    <source>
        <dbReference type="ARBA" id="ARBA00023033"/>
    </source>
</evidence>
<reference evidence="10" key="1">
    <citation type="journal article" date="2017" name="Genome Biol.">
        <title>Comparative genomics reveals high biological diversity and specific adaptations in the industrially and medically important fungal genus Aspergillus.</title>
        <authorList>
            <person name="de Vries R.P."/>
            <person name="Riley R."/>
            <person name="Wiebenga A."/>
            <person name="Aguilar-Osorio G."/>
            <person name="Amillis S."/>
            <person name="Uchima C.A."/>
            <person name="Anderluh G."/>
            <person name="Asadollahi M."/>
            <person name="Askin M."/>
            <person name="Barry K."/>
            <person name="Battaglia E."/>
            <person name="Bayram O."/>
            <person name="Benocci T."/>
            <person name="Braus-Stromeyer S.A."/>
            <person name="Caldana C."/>
            <person name="Canovas D."/>
            <person name="Cerqueira G.C."/>
            <person name="Chen F."/>
            <person name="Chen W."/>
            <person name="Choi C."/>
            <person name="Clum A."/>
            <person name="Dos Santos R.A."/>
            <person name="Damasio A.R."/>
            <person name="Diallinas G."/>
            <person name="Emri T."/>
            <person name="Fekete E."/>
            <person name="Flipphi M."/>
            <person name="Freyberg S."/>
            <person name="Gallo A."/>
            <person name="Gournas C."/>
            <person name="Habgood R."/>
            <person name="Hainaut M."/>
            <person name="Harispe M.L."/>
            <person name="Henrissat B."/>
            <person name="Hilden K.S."/>
            <person name="Hope R."/>
            <person name="Hossain A."/>
            <person name="Karabika E."/>
            <person name="Karaffa L."/>
            <person name="Karanyi Z."/>
            <person name="Krasevec N."/>
            <person name="Kuo A."/>
            <person name="Kusch H."/>
            <person name="LaButti K."/>
            <person name="Lagendijk E.L."/>
            <person name="Lapidus A."/>
            <person name="Levasseur A."/>
            <person name="Lindquist E."/>
            <person name="Lipzen A."/>
            <person name="Logrieco A.F."/>
            <person name="MacCabe A."/>
            <person name="Maekelae M.R."/>
            <person name="Malavazi I."/>
            <person name="Melin P."/>
            <person name="Meyer V."/>
            <person name="Mielnichuk N."/>
            <person name="Miskei M."/>
            <person name="Molnar A.P."/>
            <person name="Mule G."/>
            <person name="Ngan C.Y."/>
            <person name="Orejas M."/>
            <person name="Orosz E."/>
            <person name="Ouedraogo J.P."/>
            <person name="Overkamp K.M."/>
            <person name="Park H.-S."/>
            <person name="Perrone G."/>
            <person name="Piumi F."/>
            <person name="Punt P.J."/>
            <person name="Ram A.F."/>
            <person name="Ramon A."/>
            <person name="Rauscher S."/>
            <person name="Record E."/>
            <person name="Riano-Pachon D.M."/>
            <person name="Robert V."/>
            <person name="Roehrig J."/>
            <person name="Ruller R."/>
            <person name="Salamov A."/>
            <person name="Salih N.S."/>
            <person name="Samson R.A."/>
            <person name="Sandor E."/>
            <person name="Sanguinetti M."/>
            <person name="Schuetze T."/>
            <person name="Sepcic K."/>
            <person name="Shelest E."/>
            <person name="Sherlock G."/>
            <person name="Sophianopoulou V."/>
            <person name="Squina F.M."/>
            <person name="Sun H."/>
            <person name="Susca A."/>
            <person name="Todd R.B."/>
            <person name="Tsang A."/>
            <person name="Unkles S.E."/>
            <person name="van de Wiele N."/>
            <person name="van Rossen-Uffink D."/>
            <person name="Oliveira J.V."/>
            <person name="Vesth T.C."/>
            <person name="Visser J."/>
            <person name="Yu J.-H."/>
            <person name="Zhou M."/>
            <person name="Andersen M.R."/>
            <person name="Archer D.B."/>
            <person name="Baker S.E."/>
            <person name="Benoit I."/>
            <person name="Brakhage A.A."/>
            <person name="Braus G.H."/>
            <person name="Fischer R."/>
            <person name="Frisvad J.C."/>
            <person name="Goldman G.H."/>
            <person name="Houbraken J."/>
            <person name="Oakley B."/>
            <person name="Pocsi I."/>
            <person name="Scazzocchio C."/>
            <person name="Seiboth B."/>
            <person name="vanKuyk P.A."/>
            <person name="Wortman J."/>
            <person name="Dyer P.S."/>
            <person name="Grigoriev I.V."/>
        </authorList>
    </citation>
    <scope>NUCLEOTIDE SEQUENCE [LARGE SCALE GENOMIC DNA]</scope>
    <source>
        <strain evidence="10">ITEM 5010</strain>
    </source>
</reference>
<feature type="binding site" description="axial binding residue" evidence="7">
    <location>
        <position position="429"/>
    </location>
    <ligand>
        <name>heme</name>
        <dbReference type="ChEBI" id="CHEBI:30413"/>
    </ligand>
    <ligandPart>
        <name>Fe</name>
        <dbReference type="ChEBI" id="CHEBI:18248"/>
    </ligandPart>
</feature>
<evidence type="ECO:0008006" key="11">
    <source>
        <dbReference type="Google" id="ProtNLM"/>
    </source>
</evidence>
<keyword evidence="7 8" id="KW-0349">Heme</keyword>
<comment type="similarity">
    <text evidence="2 8">Belongs to the cytochrome P450 family.</text>
</comment>
<evidence type="ECO:0000313" key="10">
    <source>
        <dbReference type="Proteomes" id="UP000188318"/>
    </source>
</evidence>
<dbReference type="SUPFAM" id="SSF48264">
    <property type="entry name" value="Cytochrome P450"/>
    <property type="match status" value="1"/>
</dbReference>
<dbReference type="GO" id="GO:0016705">
    <property type="term" value="F:oxidoreductase activity, acting on paired donors, with incorporation or reduction of molecular oxygen"/>
    <property type="evidence" value="ECO:0007669"/>
    <property type="project" value="InterPro"/>
</dbReference>
<comment type="cofactor">
    <cofactor evidence="1 7">
        <name>heme</name>
        <dbReference type="ChEBI" id="CHEBI:30413"/>
    </cofactor>
</comment>
<evidence type="ECO:0000256" key="3">
    <source>
        <dbReference type="ARBA" id="ARBA00022723"/>
    </source>
</evidence>
<dbReference type="PROSITE" id="PS00086">
    <property type="entry name" value="CYTOCHROME_P450"/>
    <property type="match status" value="1"/>
</dbReference>
<name>A0A1R3RD87_ASPC5</name>
<accession>A0A1R3RD87</accession>
<dbReference type="OMA" id="CPYLQAV"/>
<evidence type="ECO:0000313" key="9">
    <source>
        <dbReference type="EMBL" id="OOF92442.1"/>
    </source>
</evidence>
<evidence type="ECO:0000256" key="4">
    <source>
        <dbReference type="ARBA" id="ARBA00023002"/>
    </source>
</evidence>
<dbReference type="InterPro" id="IPR017972">
    <property type="entry name" value="Cyt_P450_CS"/>
</dbReference>
<dbReference type="InterPro" id="IPR036396">
    <property type="entry name" value="Cyt_P450_sf"/>
</dbReference>
<gene>
    <name evidence="9" type="ORF">ASPCADRAFT_175348</name>
</gene>
<dbReference type="InterPro" id="IPR002401">
    <property type="entry name" value="Cyt_P450_E_grp-I"/>
</dbReference>
<dbReference type="GO" id="GO:0005506">
    <property type="term" value="F:iron ion binding"/>
    <property type="evidence" value="ECO:0007669"/>
    <property type="project" value="InterPro"/>
</dbReference>
<dbReference type="OrthoDB" id="3934656at2759"/>
<evidence type="ECO:0000256" key="1">
    <source>
        <dbReference type="ARBA" id="ARBA00001971"/>
    </source>
</evidence>
<dbReference type="GO" id="GO:0020037">
    <property type="term" value="F:heme binding"/>
    <property type="evidence" value="ECO:0007669"/>
    <property type="project" value="InterPro"/>
</dbReference>